<reference evidence="2 3" key="1">
    <citation type="journal article" date="2016" name="Mol. Biol. Evol.">
        <title>Comparative Genomics of Early-Diverging Mushroom-Forming Fungi Provides Insights into the Origins of Lignocellulose Decay Capabilities.</title>
        <authorList>
            <person name="Nagy L.G."/>
            <person name="Riley R."/>
            <person name="Tritt A."/>
            <person name="Adam C."/>
            <person name="Daum C."/>
            <person name="Floudas D."/>
            <person name="Sun H."/>
            <person name="Yadav J.S."/>
            <person name="Pangilinan J."/>
            <person name="Larsson K.H."/>
            <person name="Matsuura K."/>
            <person name="Barry K."/>
            <person name="Labutti K."/>
            <person name="Kuo R."/>
            <person name="Ohm R.A."/>
            <person name="Bhattacharya S.S."/>
            <person name="Shirouzu T."/>
            <person name="Yoshinaga Y."/>
            <person name="Martin F.M."/>
            <person name="Grigoriev I.V."/>
            <person name="Hibbett D.S."/>
        </authorList>
    </citation>
    <scope>NUCLEOTIDE SEQUENCE [LARGE SCALE GENOMIC DNA]</scope>
    <source>
        <strain evidence="2 3">HHB12029</strain>
    </source>
</reference>
<dbReference type="STRING" id="1314781.A0A165KZ08"/>
<dbReference type="InterPro" id="IPR001245">
    <property type="entry name" value="Ser-Thr/Tyr_kinase_cat_dom"/>
</dbReference>
<dbReference type="GO" id="GO:0005524">
    <property type="term" value="F:ATP binding"/>
    <property type="evidence" value="ECO:0007669"/>
    <property type="project" value="InterPro"/>
</dbReference>
<dbReference type="InParanoid" id="A0A165KZ08"/>
<keyword evidence="3" id="KW-1185">Reference proteome</keyword>
<dbReference type="EMBL" id="KV425934">
    <property type="protein sequence ID" value="KZV97110.1"/>
    <property type="molecule type" value="Genomic_DNA"/>
</dbReference>
<organism evidence="2 3">
    <name type="scientific">Exidia glandulosa HHB12029</name>
    <dbReference type="NCBI Taxonomy" id="1314781"/>
    <lineage>
        <taxon>Eukaryota</taxon>
        <taxon>Fungi</taxon>
        <taxon>Dikarya</taxon>
        <taxon>Basidiomycota</taxon>
        <taxon>Agaricomycotina</taxon>
        <taxon>Agaricomycetes</taxon>
        <taxon>Auriculariales</taxon>
        <taxon>Exidiaceae</taxon>
        <taxon>Exidia</taxon>
    </lineage>
</organism>
<dbReference type="InterPro" id="IPR000719">
    <property type="entry name" value="Prot_kinase_dom"/>
</dbReference>
<dbReference type="InterPro" id="IPR011009">
    <property type="entry name" value="Kinase-like_dom_sf"/>
</dbReference>
<dbReference type="SUPFAM" id="SSF56112">
    <property type="entry name" value="Protein kinase-like (PK-like)"/>
    <property type="match status" value="1"/>
</dbReference>
<evidence type="ECO:0000259" key="1">
    <source>
        <dbReference type="PROSITE" id="PS50011"/>
    </source>
</evidence>
<sequence length="91" mass="9999">MYAGRSHPTCASDVFAFATLVFELYSGFSPFASRSPISAVAALTNGERPGRDEVHRHDLSDLVWSLITACWAQEPFLRPAMGDVLTLLTRV</sequence>
<dbReference type="Proteomes" id="UP000077266">
    <property type="component" value="Unassembled WGS sequence"/>
</dbReference>
<dbReference type="Pfam" id="PF07714">
    <property type="entry name" value="PK_Tyr_Ser-Thr"/>
    <property type="match status" value="1"/>
</dbReference>
<accession>A0A165KZ08</accession>
<evidence type="ECO:0000313" key="3">
    <source>
        <dbReference type="Proteomes" id="UP000077266"/>
    </source>
</evidence>
<evidence type="ECO:0000313" key="2">
    <source>
        <dbReference type="EMBL" id="KZV97110.1"/>
    </source>
</evidence>
<dbReference type="AlphaFoldDB" id="A0A165KZ08"/>
<gene>
    <name evidence="2" type="ORF">EXIGLDRAFT_731634</name>
</gene>
<dbReference type="GO" id="GO:0004672">
    <property type="term" value="F:protein kinase activity"/>
    <property type="evidence" value="ECO:0007669"/>
    <property type="project" value="InterPro"/>
</dbReference>
<dbReference type="Gene3D" id="1.10.510.10">
    <property type="entry name" value="Transferase(Phosphotransferase) domain 1"/>
    <property type="match status" value="1"/>
</dbReference>
<feature type="domain" description="Protein kinase" evidence="1">
    <location>
        <begin position="1"/>
        <end position="91"/>
    </location>
</feature>
<proteinExistence type="predicted"/>
<name>A0A165KZ08_EXIGL</name>
<dbReference type="OrthoDB" id="4062651at2759"/>
<dbReference type="PROSITE" id="PS50011">
    <property type="entry name" value="PROTEIN_KINASE_DOM"/>
    <property type="match status" value="1"/>
</dbReference>
<protein>
    <recommendedName>
        <fullName evidence="1">Protein kinase domain-containing protein</fullName>
    </recommendedName>
</protein>